<proteinExistence type="predicted"/>
<gene>
    <name evidence="2" type="ORF">HEP81_02767</name>
</gene>
<dbReference type="GeneID" id="91462352"/>
<keyword evidence="1" id="KW-1133">Transmembrane helix</keyword>
<organism evidence="2 3">
    <name type="scientific">Streptomyces griseofuscus</name>
    <dbReference type="NCBI Taxonomy" id="146922"/>
    <lineage>
        <taxon>Bacteria</taxon>
        <taxon>Bacillati</taxon>
        <taxon>Actinomycetota</taxon>
        <taxon>Actinomycetes</taxon>
        <taxon>Kitasatosporales</taxon>
        <taxon>Streptomycetaceae</taxon>
        <taxon>Streptomyces</taxon>
    </lineage>
</organism>
<accession>A0A7H1PYF3</accession>
<keyword evidence="1" id="KW-0472">Membrane</keyword>
<evidence type="ECO:0000256" key="1">
    <source>
        <dbReference type="SAM" id="Phobius"/>
    </source>
</evidence>
<dbReference type="AlphaFoldDB" id="A0A7H1PYF3"/>
<keyword evidence="1" id="KW-0812">Transmembrane</keyword>
<name>A0A7H1PYF3_9ACTN</name>
<evidence type="ECO:0000313" key="2">
    <source>
        <dbReference type="EMBL" id="QNT93083.1"/>
    </source>
</evidence>
<protein>
    <submittedName>
        <fullName evidence="2">Uncharacterized protein</fullName>
    </submittedName>
</protein>
<evidence type="ECO:0000313" key="3">
    <source>
        <dbReference type="Proteomes" id="UP000516422"/>
    </source>
</evidence>
<feature type="transmembrane region" description="Helical" evidence="1">
    <location>
        <begin position="6"/>
        <end position="24"/>
    </location>
</feature>
<dbReference type="KEGG" id="sgf:HEP81_02767"/>
<dbReference type="Proteomes" id="UP000516422">
    <property type="component" value="Chromosome"/>
</dbReference>
<dbReference type="RefSeq" id="WP_037660224.1">
    <property type="nucleotide sequence ID" value="NZ_CP051006.1"/>
</dbReference>
<reference evidence="2 3" key="1">
    <citation type="submission" date="2020-04" db="EMBL/GenBank/DDBJ databases">
        <title>Characterization and engineering of Streptomyces griseofuscus DSM40191 as a potential heterologous host for expression of BGCs.</title>
        <authorList>
            <person name="Gren T."/>
            <person name="Whitford C.M."/>
            <person name="Mohite O.S."/>
            <person name="Joergensen T.S."/>
            <person name="Nielsen J.B."/>
            <person name="Lee S.Y."/>
            <person name="Weber T."/>
        </authorList>
    </citation>
    <scope>NUCLEOTIDE SEQUENCE [LARGE SCALE GENOMIC DNA]</scope>
    <source>
        <strain evidence="2 3">DSM 40191</strain>
    </source>
</reference>
<sequence>MLPALLSAVGVATDWVLLLSLTVLRTNPRRTLRRVREAFGARARAVARASAELLAADPRHHARLRRRLHARHYACPKPR</sequence>
<dbReference type="EMBL" id="CP051006">
    <property type="protein sequence ID" value="QNT93083.1"/>
    <property type="molecule type" value="Genomic_DNA"/>
</dbReference>